<protein>
    <submittedName>
        <fullName evidence="1">Uncharacterized protein</fullName>
    </submittedName>
</protein>
<proteinExistence type="predicted"/>
<reference evidence="1" key="2">
    <citation type="journal article" date="2015" name="Fish Shellfish Immunol.">
        <title>Early steps in the European eel (Anguilla anguilla)-Vibrio vulnificus interaction in the gills: Role of the RtxA13 toxin.</title>
        <authorList>
            <person name="Callol A."/>
            <person name="Pajuelo D."/>
            <person name="Ebbesson L."/>
            <person name="Teles M."/>
            <person name="MacKenzie S."/>
            <person name="Amaro C."/>
        </authorList>
    </citation>
    <scope>NUCLEOTIDE SEQUENCE</scope>
</reference>
<accession>A0A0E9QKT4</accession>
<dbReference type="AlphaFoldDB" id="A0A0E9QKT4"/>
<dbReference type="EMBL" id="GBXM01091627">
    <property type="protein sequence ID" value="JAH16950.1"/>
    <property type="molecule type" value="Transcribed_RNA"/>
</dbReference>
<name>A0A0E9QKT4_ANGAN</name>
<sequence>MLDKGKQNIFFLNFVYLIKQVIKHPFYHGMALYVMSNITGLFL</sequence>
<evidence type="ECO:0000313" key="1">
    <source>
        <dbReference type="EMBL" id="JAH16950.1"/>
    </source>
</evidence>
<reference evidence="1" key="1">
    <citation type="submission" date="2014-11" db="EMBL/GenBank/DDBJ databases">
        <authorList>
            <person name="Amaro Gonzalez C."/>
        </authorList>
    </citation>
    <scope>NUCLEOTIDE SEQUENCE</scope>
</reference>
<organism evidence="1">
    <name type="scientific">Anguilla anguilla</name>
    <name type="common">European freshwater eel</name>
    <name type="synonym">Muraena anguilla</name>
    <dbReference type="NCBI Taxonomy" id="7936"/>
    <lineage>
        <taxon>Eukaryota</taxon>
        <taxon>Metazoa</taxon>
        <taxon>Chordata</taxon>
        <taxon>Craniata</taxon>
        <taxon>Vertebrata</taxon>
        <taxon>Euteleostomi</taxon>
        <taxon>Actinopterygii</taxon>
        <taxon>Neopterygii</taxon>
        <taxon>Teleostei</taxon>
        <taxon>Anguilliformes</taxon>
        <taxon>Anguillidae</taxon>
        <taxon>Anguilla</taxon>
    </lineage>
</organism>